<dbReference type="AlphaFoldDB" id="A0A448WG75"/>
<dbReference type="Proteomes" id="UP000784294">
    <property type="component" value="Unassembled WGS sequence"/>
</dbReference>
<evidence type="ECO:0000259" key="1">
    <source>
        <dbReference type="PROSITE" id="PS51886"/>
    </source>
</evidence>
<sequence>MISVDESNRAAIDGLVTPVMGAGDRAFAIYQPLVSGSGFGVTTPNSDLTAVFASELASQEELALLLSSIRDHRLAQLTRPRVIFSTNRDGVSLATLFECARQRSPSAETLLLVLSVSGRSLIGAFCTDAWFSMACTGSYFGRGGCFLFRLRPGPACIYPWCGDARRPACNRFQRRPPTDSTSGLEIGGGLGSGPAGLAIDANLSTGFSGPTETFSSDCLITASEDRLDMSDSQLAPMDSTACRFLISAVELIGFEEI</sequence>
<dbReference type="Pfam" id="PF07534">
    <property type="entry name" value="TLD"/>
    <property type="match status" value="1"/>
</dbReference>
<evidence type="ECO:0000313" key="2">
    <source>
        <dbReference type="EMBL" id="VEL10960.1"/>
    </source>
</evidence>
<dbReference type="OrthoDB" id="10065050at2759"/>
<evidence type="ECO:0000313" key="3">
    <source>
        <dbReference type="Proteomes" id="UP000784294"/>
    </source>
</evidence>
<comment type="caution">
    <text evidence="2">The sequence shown here is derived from an EMBL/GenBank/DDBJ whole genome shotgun (WGS) entry which is preliminary data.</text>
</comment>
<dbReference type="PANTHER" id="PTHR23354">
    <property type="entry name" value="NUCLEOLAR PROTEIN 7/ESTROGEN RECEPTOR COACTIVATOR-RELATED"/>
    <property type="match status" value="1"/>
</dbReference>
<reference evidence="2" key="1">
    <citation type="submission" date="2018-11" db="EMBL/GenBank/DDBJ databases">
        <authorList>
            <consortium name="Pathogen Informatics"/>
        </authorList>
    </citation>
    <scope>NUCLEOTIDE SEQUENCE</scope>
</reference>
<name>A0A448WG75_9PLAT</name>
<dbReference type="EMBL" id="CAAALY010010412">
    <property type="protein sequence ID" value="VEL10960.1"/>
    <property type="molecule type" value="Genomic_DNA"/>
</dbReference>
<dbReference type="InterPro" id="IPR006571">
    <property type="entry name" value="TLDc_dom"/>
</dbReference>
<keyword evidence="3" id="KW-1185">Reference proteome</keyword>
<feature type="domain" description="TLDc" evidence="1">
    <location>
        <begin position="56"/>
        <end position="238"/>
    </location>
</feature>
<gene>
    <name evidence="2" type="ORF">PXEA_LOCUS4400</name>
</gene>
<protein>
    <recommendedName>
        <fullName evidence="1">TLDc domain-containing protein</fullName>
    </recommendedName>
</protein>
<organism evidence="2 3">
    <name type="scientific">Protopolystoma xenopodis</name>
    <dbReference type="NCBI Taxonomy" id="117903"/>
    <lineage>
        <taxon>Eukaryota</taxon>
        <taxon>Metazoa</taxon>
        <taxon>Spiralia</taxon>
        <taxon>Lophotrochozoa</taxon>
        <taxon>Platyhelminthes</taxon>
        <taxon>Monogenea</taxon>
        <taxon>Polyopisthocotylea</taxon>
        <taxon>Polystomatidea</taxon>
        <taxon>Polystomatidae</taxon>
        <taxon>Protopolystoma</taxon>
    </lineage>
</organism>
<proteinExistence type="predicted"/>
<accession>A0A448WG75</accession>
<dbReference type="SMART" id="SM00584">
    <property type="entry name" value="TLDc"/>
    <property type="match status" value="1"/>
</dbReference>
<dbReference type="PROSITE" id="PS51886">
    <property type="entry name" value="TLDC"/>
    <property type="match status" value="1"/>
</dbReference>